<dbReference type="PANTHER" id="PTHR31234:SF66">
    <property type="entry name" value="LATE EMBRYOGENESIS ABUNDANT PROTEIN"/>
    <property type="match status" value="1"/>
</dbReference>
<dbReference type="EnsemblPlants" id="AET7Gv20220400.1">
    <property type="protein sequence ID" value="AET7Gv20220400.1"/>
    <property type="gene ID" value="AET7Gv20220400"/>
</dbReference>
<dbReference type="STRING" id="200361.A0A453QKY6"/>
<protein>
    <submittedName>
        <fullName evidence="5">Uncharacterized protein</fullName>
    </submittedName>
</protein>
<evidence type="ECO:0000313" key="5">
    <source>
        <dbReference type="EnsemblPlants" id="AET7Gv20220400.1"/>
    </source>
</evidence>
<reference evidence="6" key="1">
    <citation type="journal article" date="2014" name="Science">
        <title>Ancient hybridizations among the ancestral genomes of bread wheat.</title>
        <authorList>
            <consortium name="International Wheat Genome Sequencing Consortium,"/>
            <person name="Marcussen T."/>
            <person name="Sandve S.R."/>
            <person name="Heier L."/>
            <person name="Spannagl M."/>
            <person name="Pfeifer M."/>
            <person name="Jakobsen K.S."/>
            <person name="Wulff B.B."/>
            <person name="Steuernagel B."/>
            <person name="Mayer K.F."/>
            <person name="Olsen O.A."/>
        </authorList>
    </citation>
    <scope>NUCLEOTIDE SEQUENCE [LARGE SCALE GENOMIC DNA]</scope>
    <source>
        <strain evidence="6">cv. AL8/78</strain>
    </source>
</reference>
<keyword evidence="6" id="KW-1185">Reference proteome</keyword>
<reference evidence="6" key="2">
    <citation type="journal article" date="2017" name="Nat. Plants">
        <title>The Aegilops tauschii genome reveals multiple impacts of transposons.</title>
        <authorList>
            <person name="Zhao G."/>
            <person name="Zou C."/>
            <person name="Li K."/>
            <person name="Wang K."/>
            <person name="Li T."/>
            <person name="Gao L."/>
            <person name="Zhang X."/>
            <person name="Wang H."/>
            <person name="Yang Z."/>
            <person name="Liu X."/>
            <person name="Jiang W."/>
            <person name="Mao L."/>
            <person name="Kong X."/>
            <person name="Jiao Y."/>
            <person name="Jia J."/>
        </authorList>
    </citation>
    <scope>NUCLEOTIDE SEQUENCE [LARGE SCALE GENOMIC DNA]</scope>
    <source>
        <strain evidence="6">cv. AL8/78</strain>
    </source>
</reference>
<dbReference type="Proteomes" id="UP000015105">
    <property type="component" value="Chromosome 7D"/>
</dbReference>
<evidence type="ECO:0000256" key="1">
    <source>
        <dbReference type="ARBA" id="ARBA00004370"/>
    </source>
</evidence>
<dbReference type="AlphaFoldDB" id="A0A453QKY6"/>
<evidence type="ECO:0000256" key="3">
    <source>
        <dbReference type="SAM" id="MobiDB-lite"/>
    </source>
</evidence>
<proteinExistence type="predicted"/>
<sequence>RGGTGGYQTFARRGAPPPPPPTREESKSSLVGQRCRRPTHRQIRPSQSPRLASPDAAVSLQRRLPIPMSNATGAGRNGDGEHNGGPNGGHPHYHHRQRQHHWRPPHPHSSRAYRSGVLRWAMAVVFTVLAVLVLLAAVSVLLVVLVLQPRAPYLAVQTARLGNLVYDQQGVLDNAELELDVRAANVNAHAAVGFSELELRLSFHDMVIAILRADPFVVPPKGERPLGYVASSAAVPLDGAGRAAMEGALNRGVVPFRVSGQARTRWKVGGVVAVKYWTRLACQIRFFWPNGTALDFTCNSKSRSRY</sequence>
<dbReference type="InterPro" id="IPR044839">
    <property type="entry name" value="NDR1-like"/>
</dbReference>
<feature type="compositionally biased region" description="Basic residues" evidence="3">
    <location>
        <begin position="91"/>
        <end position="109"/>
    </location>
</feature>
<evidence type="ECO:0000313" key="6">
    <source>
        <dbReference type="Proteomes" id="UP000015105"/>
    </source>
</evidence>
<reference evidence="5" key="3">
    <citation type="journal article" date="2017" name="Nature">
        <title>Genome sequence of the progenitor of the wheat D genome Aegilops tauschii.</title>
        <authorList>
            <person name="Luo M.C."/>
            <person name="Gu Y.Q."/>
            <person name="Puiu D."/>
            <person name="Wang H."/>
            <person name="Twardziok S.O."/>
            <person name="Deal K.R."/>
            <person name="Huo N."/>
            <person name="Zhu T."/>
            <person name="Wang L."/>
            <person name="Wang Y."/>
            <person name="McGuire P.E."/>
            <person name="Liu S."/>
            <person name="Long H."/>
            <person name="Ramasamy R.K."/>
            <person name="Rodriguez J.C."/>
            <person name="Van S.L."/>
            <person name="Yuan L."/>
            <person name="Wang Z."/>
            <person name="Xia Z."/>
            <person name="Xiao L."/>
            <person name="Anderson O.D."/>
            <person name="Ouyang S."/>
            <person name="Liang Y."/>
            <person name="Zimin A.V."/>
            <person name="Pertea G."/>
            <person name="Qi P."/>
            <person name="Bennetzen J.L."/>
            <person name="Dai X."/>
            <person name="Dawson M.W."/>
            <person name="Muller H.G."/>
            <person name="Kugler K."/>
            <person name="Rivarola-Duarte L."/>
            <person name="Spannagl M."/>
            <person name="Mayer K.F.X."/>
            <person name="Lu F.H."/>
            <person name="Bevan M.W."/>
            <person name="Leroy P."/>
            <person name="Li P."/>
            <person name="You F.M."/>
            <person name="Sun Q."/>
            <person name="Liu Z."/>
            <person name="Lyons E."/>
            <person name="Wicker T."/>
            <person name="Salzberg S.L."/>
            <person name="Devos K.M."/>
            <person name="Dvorak J."/>
        </authorList>
    </citation>
    <scope>NUCLEOTIDE SEQUENCE [LARGE SCALE GENOMIC DNA]</scope>
    <source>
        <strain evidence="5">cv. AL8/78</strain>
    </source>
</reference>
<feature type="region of interest" description="Disordered" evidence="3">
    <location>
        <begin position="1"/>
        <end position="109"/>
    </location>
</feature>
<dbReference type="PANTHER" id="PTHR31234">
    <property type="entry name" value="LATE EMBRYOGENESIS ABUNDANT (LEA) HYDROXYPROLINE-RICH GLYCOPROTEIN FAMILY"/>
    <property type="match status" value="1"/>
</dbReference>
<keyword evidence="4" id="KW-1133">Transmembrane helix</keyword>
<reference evidence="5" key="5">
    <citation type="journal article" date="2021" name="G3 (Bethesda)">
        <title>Aegilops tauschii genome assembly Aet v5.0 features greater sequence contiguity and improved annotation.</title>
        <authorList>
            <person name="Wang L."/>
            <person name="Zhu T."/>
            <person name="Rodriguez J.C."/>
            <person name="Deal K.R."/>
            <person name="Dubcovsky J."/>
            <person name="McGuire P.E."/>
            <person name="Lux T."/>
            <person name="Spannagl M."/>
            <person name="Mayer K.F.X."/>
            <person name="Baldrich P."/>
            <person name="Meyers B.C."/>
            <person name="Huo N."/>
            <person name="Gu Y.Q."/>
            <person name="Zhou H."/>
            <person name="Devos K.M."/>
            <person name="Bennetzen J.L."/>
            <person name="Unver T."/>
            <person name="Budak H."/>
            <person name="Gulick P.J."/>
            <person name="Galiba G."/>
            <person name="Kalapos B."/>
            <person name="Nelson D.R."/>
            <person name="Li P."/>
            <person name="You F.M."/>
            <person name="Luo M.C."/>
            <person name="Dvorak J."/>
        </authorList>
    </citation>
    <scope>NUCLEOTIDE SEQUENCE [LARGE SCALE GENOMIC DNA]</scope>
    <source>
        <strain evidence="5">cv. AL8/78</strain>
    </source>
</reference>
<comment type="subcellular location">
    <subcellularLocation>
        <location evidence="1">Membrane</location>
    </subcellularLocation>
</comment>
<feature type="compositionally biased region" description="Basic residues" evidence="3">
    <location>
        <begin position="34"/>
        <end position="43"/>
    </location>
</feature>
<name>A0A453QKY6_AEGTS</name>
<reference evidence="5" key="4">
    <citation type="submission" date="2019-03" db="UniProtKB">
        <authorList>
            <consortium name="EnsemblPlants"/>
        </authorList>
    </citation>
    <scope>IDENTIFICATION</scope>
</reference>
<dbReference type="GO" id="GO:0098542">
    <property type="term" value="P:defense response to other organism"/>
    <property type="evidence" value="ECO:0007669"/>
    <property type="project" value="InterPro"/>
</dbReference>
<keyword evidence="2 4" id="KW-0472">Membrane</keyword>
<organism evidence="5 6">
    <name type="scientific">Aegilops tauschii subsp. strangulata</name>
    <name type="common">Goatgrass</name>
    <dbReference type="NCBI Taxonomy" id="200361"/>
    <lineage>
        <taxon>Eukaryota</taxon>
        <taxon>Viridiplantae</taxon>
        <taxon>Streptophyta</taxon>
        <taxon>Embryophyta</taxon>
        <taxon>Tracheophyta</taxon>
        <taxon>Spermatophyta</taxon>
        <taxon>Magnoliopsida</taxon>
        <taxon>Liliopsida</taxon>
        <taxon>Poales</taxon>
        <taxon>Poaceae</taxon>
        <taxon>BOP clade</taxon>
        <taxon>Pooideae</taxon>
        <taxon>Triticodae</taxon>
        <taxon>Triticeae</taxon>
        <taxon>Triticinae</taxon>
        <taxon>Aegilops</taxon>
    </lineage>
</organism>
<dbReference type="Gramene" id="AET7Gv20220400.1">
    <property type="protein sequence ID" value="AET7Gv20220400.1"/>
    <property type="gene ID" value="AET7Gv20220400"/>
</dbReference>
<evidence type="ECO:0000256" key="4">
    <source>
        <dbReference type="SAM" id="Phobius"/>
    </source>
</evidence>
<evidence type="ECO:0000256" key="2">
    <source>
        <dbReference type="ARBA" id="ARBA00023136"/>
    </source>
</evidence>
<dbReference type="GO" id="GO:0005886">
    <property type="term" value="C:plasma membrane"/>
    <property type="evidence" value="ECO:0007669"/>
    <property type="project" value="TreeGrafter"/>
</dbReference>
<feature type="transmembrane region" description="Helical" evidence="4">
    <location>
        <begin position="120"/>
        <end position="147"/>
    </location>
</feature>
<keyword evidence="4" id="KW-0812">Transmembrane</keyword>
<accession>A0A453QKY6</accession>